<evidence type="ECO:0000313" key="2">
    <source>
        <dbReference type="EMBL" id="SKA72552.1"/>
    </source>
</evidence>
<dbReference type="AlphaFoldDB" id="A0A1T4W5L8"/>
<protein>
    <submittedName>
        <fullName evidence="2">Polar amino acid transport system substrate-binding protein</fullName>
    </submittedName>
</protein>
<organism evidence="2 3">
    <name type="scientific">Paucidesulfovibrio gracilis DSM 16080</name>
    <dbReference type="NCBI Taxonomy" id="1121449"/>
    <lineage>
        <taxon>Bacteria</taxon>
        <taxon>Pseudomonadati</taxon>
        <taxon>Thermodesulfobacteriota</taxon>
        <taxon>Desulfovibrionia</taxon>
        <taxon>Desulfovibrionales</taxon>
        <taxon>Desulfovibrionaceae</taxon>
        <taxon>Paucidesulfovibrio</taxon>
    </lineage>
</organism>
<dbReference type="RefSeq" id="WP_078716000.1">
    <property type="nucleotide sequence ID" value="NZ_FUYC01000001.1"/>
</dbReference>
<keyword evidence="1" id="KW-0732">Signal</keyword>
<feature type="signal peptide" evidence="1">
    <location>
        <begin position="1"/>
        <end position="26"/>
    </location>
</feature>
<accession>A0A1T4W5L8</accession>
<proteinExistence type="predicted"/>
<evidence type="ECO:0000313" key="3">
    <source>
        <dbReference type="Proteomes" id="UP000190027"/>
    </source>
</evidence>
<gene>
    <name evidence="2" type="ORF">SAMN02745704_00435</name>
</gene>
<evidence type="ECO:0000256" key="1">
    <source>
        <dbReference type="SAM" id="SignalP"/>
    </source>
</evidence>
<dbReference type="STRING" id="1121449.SAMN02745704_00435"/>
<dbReference type="Proteomes" id="UP000190027">
    <property type="component" value="Unassembled WGS sequence"/>
</dbReference>
<sequence length="252" mass="28018">MSKRVNSVAVVVCCLALLGSVVFSVARDNSGYGGSGPAKVNESWRVASLNWEPYSGAEMATQGNAVQRLRCLLKAVDVQLLVEFYPWARAQEFAKEPEFVGYFPAWPEEVQPGFLASEPLAWSDVSVMTYAGSNVEWTDLETLFKEQYVGLIRTYAYPEPVARLAKQYAENVTLLPSETSLLKKLSRGHISAAITDSAVMQYLAERMALGNIKFLKELKRKPLVMAFRDTPENRKRLALLNMLITDNASVSP</sequence>
<reference evidence="2 3" key="1">
    <citation type="submission" date="2017-02" db="EMBL/GenBank/DDBJ databases">
        <authorList>
            <person name="Peterson S.W."/>
        </authorList>
    </citation>
    <scope>NUCLEOTIDE SEQUENCE [LARGE SCALE GENOMIC DNA]</scope>
    <source>
        <strain evidence="2 3">DSM 16080</strain>
    </source>
</reference>
<dbReference type="EMBL" id="FUYC01000001">
    <property type="protein sequence ID" value="SKA72552.1"/>
    <property type="molecule type" value="Genomic_DNA"/>
</dbReference>
<dbReference type="Gene3D" id="3.40.190.10">
    <property type="entry name" value="Periplasmic binding protein-like II"/>
    <property type="match status" value="2"/>
</dbReference>
<dbReference type="OrthoDB" id="5296159at2"/>
<keyword evidence="3" id="KW-1185">Reference proteome</keyword>
<dbReference type="SUPFAM" id="SSF53850">
    <property type="entry name" value="Periplasmic binding protein-like II"/>
    <property type="match status" value="1"/>
</dbReference>
<feature type="chain" id="PRO_5012482088" evidence="1">
    <location>
        <begin position="27"/>
        <end position="252"/>
    </location>
</feature>
<name>A0A1T4W5L8_9BACT</name>